<feature type="domain" description="RecX second three-helical" evidence="7">
    <location>
        <begin position="95"/>
        <end position="135"/>
    </location>
</feature>
<comment type="similarity">
    <text evidence="2 5">Belongs to the RecX family.</text>
</comment>
<dbReference type="PANTHER" id="PTHR33602:SF1">
    <property type="entry name" value="REGULATORY PROTEIN RECX FAMILY PROTEIN"/>
    <property type="match status" value="1"/>
</dbReference>
<evidence type="ECO:0000256" key="1">
    <source>
        <dbReference type="ARBA" id="ARBA00004496"/>
    </source>
</evidence>
<dbReference type="HAMAP" id="MF_01114">
    <property type="entry name" value="RecX"/>
    <property type="match status" value="1"/>
</dbReference>
<reference evidence="10" key="1">
    <citation type="journal article" date="2019" name="Int. J. Syst. Evol. Microbiol.">
        <title>The Global Catalogue of Microorganisms (GCM) 10K type strain sequencing project: providing services to taxonomists for standard genome sequencing and annotation.</title>
        <authorList>
            <consortium name="The Broad Institute Genomics Platform"/>
            <consortium name="The Broad Institute Genome Sequencing Center for Infectious Disease"/>
            <person name="Wu L."/>
            <person name="Ma J."/>
        </authorList>
    </citation>
    <scope>NUCLEOTIDE SEQUENCE [LARGE SCALE GENOMIC DNA]</scope>
    <source>
        <strain evidence="10">CCM 7855</strain>
    </source>
</reference>
<dbReference type="InterPro" id="IPR036388">
    <property type="entry name" value="WH-like_DNA-bd_sf"/>
</dbReference>
<evidence type="ECO:0000313" key="10">
    <source>
        <dbReference type="Proteomes" id="UP000632454"/>
    </source>
</evidence>
<evidence type="ECO:0000256" key="3">
    <source>
        <dbReference type="ARBA" id="ARBA00018111"/>
    </source>
</evidence>
<dbReference type="PANTHER" id="PTHR33602">
    <property type="entry name" value="REGULATORY PROTEIN RECX FAMILY PROTEIN"/>
    <property type="match status" value="1"/>
</dbReference>
<evidence type="ECO:0000259" key="7">
    <source>
        <dbReference type="Pfam" id="PF02631"/>
    </source>
</evidence>
<comment type="function">
    <text evidence="5">Modulates RecA activity.</text>
</comment>
<name>A0ABQ1V873_9NOCA</name>
<evidence type="ECO:0000256" key="2">
    <source>
        <dbReference type="ARBA" id="ARBA00009695"/>
    </source>
</evidence>
<dbReference type="InterPro" id="IPR053924">
    <property type="entry name" value="RecX_HTH_2nd"/>
</dbReference>
<dbReference type="RefSeq" id="WP_188492288.1">
    <property type="nucleotide sequence ID" value="NZ_BMCS01000003.1"/>
</dbReference>
<dbReference type="EMBL" id="BMCS01000003">
    <property type="protein sequence ID" value="GGF40507.1"/>
    <property type="molecule type" value="Genomic_DNA"/>
</dbReference>
<dbReference type="Gene3D" id="1.10.10.10">
    <property type="entry name" value="Winged helix-like DNA-binding domain superfamily/Winged helix DNA-binding domain"/>
    <property type="match status" value="2"/>
</dbReference>
<comment type="subcellular location">
    <subcellularLocation>
        <location evidence="1 5">Cytoplasm</location>
    </subcellularLocation>
</comment>
<evidence type="ECO:0000256" key="6">
    <source>
        <dbReference type="SAM" id="MobiDB-lite"/>
    </source>
</evidence>
<gene>
    <name evidence="5" type="primary">recX</name>
    <name evidence="9" type="ORF">GCM10007298_40280</name>
</gene>
<feature type="compositionally biased region" description="Basic and acidic residues" evidence="6">
    <location>
        <begin position="1"/>
        <end position="19"/>
    </location>
</feature>
<dbReference type="Pfam" id="PF02631">
    <property type="entry name" value="RecX_HTH2"/>
    <property type="match status" value="1"/>
</dbReference>
<dbReference type="Proteomes" id="UP000632454">
    <property type="component" value="Unassembled WGS sequence"/>
</dbReference>
<dbReference type="Pfam" id="PF21982">
    <property type="entry name" value="RecX_HTH1"/>
    <property type="match status" value="1"/>
</dbReference>
<sequence length="205" mass="22456">MTDPDVRARLDDATREILARTEQTPLPTTPSPAPSAGPSPGAQTGGATAYDSALRLLGVRARSRHELRTRLIGKDFEPTEVDSVLDRLAGVGLVDDREFAHQWVRARHTYSAKGRTALSHELRTKGVDPGIIADAVGTIDDEDERSRAAELLDKKIGRVPVDALDDPAERDKHLRRLVGMLARRGYGPGISVELVRTALDERRRS</sequence>
<organism evidence="9 10">
    <name type="scientific">Williamsia phyllosphaerae</name>
    <dbReference type="NCBI Taxonomy" id="885042"/>
    <lineage>
        <taxon>Bacteria</taxon>
        <taxon>Bacillati</taxon>
        <taxon>Actinomycetota</taxon>
        <taxon>Actinomycetes</taxon>
        <taxon>Mycobacteriales</taxon>
        <taxon>Nocardiaceae</taxon>
        <taxon>Williamsia</taxon>
    </lineage>
</organism>
<feature type="domain" description="RecX first three-helical" evidence="8">
    <location>
        <begin position="49"/>
        <end position="88"/>
    </location>
</feature>
<feature type="compositionally biased region" description="Low complexity" evidence="6">
    <location>
        <begin position="38"/>
        <end position="47"/>
    </location>
</feature>
<keyword evidence="4 5" id="KW-0963">Cytoplasm</keyword>
<evidence type="ECO:0000313" key="9">
    <source>
        <dbReference type="EMBL" id="GGF40507.1"/>
    </source>
</evidence>
<proteinExistence type="inferred from homology"/>
<accession>A0ABQ1V873</accession>
<dbReference type="InterPro" id="IPR003783">
    <property type="entry name" value="Regulatory_RecX"/>
</dbReference>
<evidence type="ECO:0000256" key="5">
    <source>
        <dbReference type="HAMAP-Rule" id="MF_01114"/>
    </source>
</evidence>
<feature type="region of interest" description="Disordered" evidence="6">
    <location>
        <begin position="1"/>
        <end position="47"/>
    </location>
</feature>
<protein>
    <recommendedName>
        <fullName evidence="3 5">Regulatory protein RecX</fullName>
    </recommendedName>
</protein>
<evidence type="ECO:0000259" key="8">
    <source>
        <dbReference type="Pfam" id="PF21982"/>
    </source>
</evidence>
<evidence type="ECO:0000256" key="4">
    <source>
        <dbReference type="ARBA" id="ARBA00022490"/>
    </source>
</evidence>
<comment type="caution">
    <text evidence="9">The sequence shown here is derived from an EMBL/GenBank/DDBJ whole genome shotgun (WGS) entry which is preliminary data.</text>
</comment>
<keyword evidence="10" id="KW-1185">Reference proteome</keyword>
<feature type="compositionally biased region" description="Pro residues" evidence="6">
    <location>
        <begin position="27"/>
        <end position="37"/>
    </location>
</feature>
<dbReference type="InterPro" id="IPR053926">
    <property type="entry name" value="RecX_HTH_1st"/>
</dbReference>